<dbReference type="GO" id="GO:0008610">
    <property type="term" value="P:lipid biosynthetic process"/>
    <property type="evidence" value="ECO:0007669"/>
    <property type="project" value="UniProtKB-ARBA"/>
</dbReference>
<dbReference type="Proteomes" id="UP000660611">
    <property type="component" value="Unassembled WGS sequence"/>
</dbReference>
<dbReference type="Pfam" id="PF00550">
    <property type="entry name" value="PP-binding"/>
    <property type="match status" value="2"/>
</dbReference>
<dbReference type="InterPro" id="IPR009081">
    <property type="entry name" value="PP-bd_ACP"/>
</dbReference>
<evidence type="ECO:0000256" key="3">
    <source>
        <dbReference type="ARBA" id="ARBA00022553"/>
    </source>
</evidence>
<dbReference type="GO" id="GO:0072330">
    <property type="term" value="P:monocarboxylic acid biosynthetic process"/>
    <property type="evidence" value="ECO:0007669"/>
    <property type="project" value="UniProtKB-ARBA"/>
</dbReference>
<accession>A0A919Q0C8</accession>
<dbReference type="PROSITE" id="PS00455">
    <property type="entry name" value="AMP_BINDING"/>
    <property type="match status" value="2"/>
</dbReference>
<dbReference type="InterPro" id="IPR010071">
    <property type="entry name" value="AA_adenyl_dom"/>
</dbReference>
<dbReference type="InterPro" id="IPR020845">
    <property type="entry name" value="AMP-binding_CS"/>
</dbReference>
<dbReference type="GO" id="GO:0005829">
    <property type="term" value="C:cytosol"/>
    <property type="evidence" value="ECO:0007669"/>
    <property type="project" value="TreeGrafter"/>
</dbReference>
<dbReference type="Gene3D" id="3.40.50.1820">
    <property type="entry name" value="alpha/beta hydrolase"/>
    <property type="match status" value="1"/>
</dbReference>
<dbReference type="SMART" id="SM00823">
    <property type="entry name" value="PKS_PP"/>
    <property type="match status" value="2"/>
</dbReference>
<dbReference type="CDD" id="cd05930">
    <property type="entry name" value="A_NRPS"/>
    <property type="match status" value="1"/>
</dbReference>
<evidence type="ECO:0000256" key="2">
    <source>
        <dbReference type="ARBA" id="ARBA00022450"/>
    </source>
</evidence>
<comment type="cofactor">
    <cofactor evidence="1">
        <name>pantetheine 4'-phosphate</name>
        <dbReference type="ChEBI" id="CHEBI:47942"/>
    </cofactor>
</comment>
<dbReference type="CDD" id="cd19540">
    <property type="entry name" value="LCL_NRPS-like"/>
    <property type="match status" value="1"/>
</dbReference>
<dbReference type="Gene3D" id="1.10.1200.10">
    <property type="entry name" value="ACP-like"/>
    <property type="match status" value="1"/>
</dbReference>
<dbReference type="FunFam" id="1.10.1200.10:FF:000005">
    <property type="entry name" value="Nonribosomal peptide synthetase 1"/>
    <property type="match status" value="1"/>
</dbReference>
<keyword evidence="6" id="KW-1185">Reference proteome</keyword>
<dbReference type="PANTHER" id="PTHR45527:SF1">
    <property type="entry name" value="FATTY ACID SYNTHASE"/>
    <property type="match status" value="1"/>
</dbReference>
<dbReference type="NCBIfam" id="TIGR01733">
    <property type="entry name" value="AA-adenyl-dom"/>
    <property type="match status" value="2"/>
</dbReference>
<dbReference type="Gene3D" id="3.30.559.10">
    <property type="entry name" value="Chloramphenicol acetyltransferase-like domain"/>
    <property type="match status" value="2"/>
</dbReference>
<dbReference type="InterPro" id="IPR020806">
    <property type="entry name" value="PKS_PP-bd"/>
</dbReference>
<name>A0A919Q0C8_9ACTN</name>
<dbReference type="Gene3D" id="3.30.300.30">
    <property type="match status" value="2"/>
</dbReference>
<dbReference type="Gene3D" id="3.30.559.30">
    <property type="entry name" value="Nonribosomal peptide synthetase, condensation domain"/>
    <property type="match status" value="2"/>
</dbReference>
<evidence type="ECO:0000313" key="5">
    <source>
        <dbReference type="EMBL" id="GIG52581.1"/>
    </source>
</evidence>
<gene>
    <name evidence="5" type="ORF">Dsi01nite_106220</name>
</gene>
<keyword evidence="3" id="KW-0597">Phosphoprotein</keyword>
<dbReference type="InterPro" id="IPR023213">
    <property type="entry name" value="CAT-like_dom_sf"/>
</dbReference>
<dbReference type="SUPFAM" id="SSF47336">
    <property type="entry name" value="ACP-like"/>
    <property type="match status" value="2"/>
</dbReference>
<dbReference type="Pfam" id="PF00668">
    <property type="entry name" value="Condensation"/>
    <property type="match status" value="2"/>
</dbReference>
<dbReference type="PROSITE" id="PS50075">
    <property type="entry name" value="CARRIER"/>
    <property type="match status" value="2"/>
</dbReference>
<reference evidence="5" key="1">
    <citation type="submission" date="2021-01" db="EMBL/GenBank/DDBJ databases">
        <title>Whole genome shotgun sequence of Dactylosporangium siamense NBRC 106093.</title>
        <authorList>
            <person name="Komaki H."/>
            <person name="Tamura T."/>
        </authorList>
    </citation>
    <scope>NUCLEOTIDE SEQUENCE</scope>
    <source>
        <strain evidence="5">NBRC 106093</strain>
    </source>
</reference>
<dbReference type="GO" id="GO:0044550">
    <property type="term" value="P:secondary metabolite biosynthetic process"/>
    <property type="evidence" value="ECO:0007669"/>
    <property type="project" value="TreeGrafter"/>
</dbReference>
<proteinExistence type="predicted"/>
<dbReference type="InterPro" id="IPR025110">
    <property type="entry name" value="AMP-bd_C"/>
</dbReference>
<dbReference type="GO" id="GO:0031177">
    <property type="term" value="F:phosphopantetheine binding"/>
    <property type="evidence" value="ECO:0007669"/>
    <property type="project" value="InterPro"/>
</dbReference>
<dbReference type="EMBL" id="BONQ01000183">
    <property type="protein sequence ID" value="GIG52581.1"/>
    <property type="molecule type" value="Genomic_DNA"/>
</dbReference>
<dbReference type="InterPro" id="IPR006162">
    <property type="entry name" value="Ppantetheine_attach_site"/>
</dbReference>
<dbReference type="SUPFAM" id="SSF56801">
    <property type="entry name" value="Acetyl-CoA synthetase-like"/>
    <property type="match status" value="2"/>
</dbReference>
<dbReference type="Pfam" id="PF00501">
    <property type="entry name" value="AMP-binding"/>
    <property type="match status" value="2"/>
</dbReference>
<dbReference type="RefSeq" id="WP_203854171.1">
    <property type="nucleotide sequence ID" value="NZ_BAAAVW010000025.1"/>
</dbReference>
<feature type="domain" description="Carrier" evidence="4">
    <location>
        <begin position="1057"/>
        <end position="1132"/>
    </location>
</feature>
<dbReference type="GO" id="GO:0003824">
    <property type="term" value="F:catalytic activity"/>
    <property type="evidence" value="ECO:0007669"/>
    <property type="project" value="InterPro"/>
</dbReference>
<dbReference type="GO" id="GO:0043041">
    <property type="term" value="P:amino acid activation for nonribosomal peptide biosynthetic process"/>
    <property type="evidence" value="ECO:0007669"/>
    <property type="project" value="TreeGrafter"/>
</dbReference>
<dbReference type="InterPro" id="IPR045851">
    <property type="entry name" value="AMP-bd_C_sf"/>
</dbReference>
<dbReference type="PANTHER" id="PTHR45527">
    <property type="entry name" value="NONRIBOSOMAL PEPTIDE SYNTHETASE"/>
    <property type="match status" value="1"/>
</dbReference>
<dbReference type="FunFam" id="3.40.50.12780:FF:000012">
    <property type="entry name" value="Non-ribosomal peptide synthetase"/>
    <property type="match status" value="1"/>
</dbReference>
<dbReference type="FunFam" id="1.10.1200.10:FF:000016">
    <property type="entry name" value="Non-ribosomal peptide synthase"/>
    <property type="match status" value="1"/>
</dbReference>
<comment type="caution">
    <text evidence="5">The sequence shown here is derived from an EMBL/GenBank/DDBJ whole genome shotgun (WGS) entry which is preliminary data.</text>
</comment>
<feature type="domain" description="Carrier" evidence="4">
    <location>
        <begin position="2130"/>
        <end position="2205"/>
    </location>
</feature>
<dbReference type="InterPro" id="IPR029058">
    <property type="entry name" value="AB_hydrolase_fold"/>
</dbReference>
<keyword evidence="2" id="KW-0596">Phosphopantetheine</keyword>
<organism evidence="5 6">
    <name type="scientific">Dactylosporangium siamense</name>
    <dbReference type="NCBI Taxonomy" id="685454"/>
    <lineage>
        <taxon>Bacteria</taxon>
        <taxon>Bacillati</taxon>
        <taxon>Actinomycetota</taxon>
        <taxon>Actinomycetes</taxon>
        <taxon>Micromonosporales</taxon>
        <taxon>Micromonosporaceae</taxon>
        <taxon>Dactylosporangium</taxon>
    </lineage>
</organism>
<dbReference type="Pfam" id="PF13193">
    <property type="entry name" value="AMP-binding_C"/>
    <property type="match status" value="1"/>
</dbReference>
<dbReference type="FunFam" id="3.40.50.980:FF:000001">
    <property type="entry name" value="Non-ribosomal peptide synthetase"/>
    <property type="match status" value="1"/>
</dbReference>
<dbReference type="InterPro" id="IPR036736">
    <property type="entry name" value="ACP-like_sf"/>
</dbReference>
<evidence type="ECO:0000256" key="1">
    <source>
        <dbReference type="ARBA" id="ARBA00001957"/>
    </source>
</evidence>
<dbReference type="PROSITE" id="PS00012">
    <property type="entry name" value="PHOSPHOPANTETHEINE"/>
    <property type="match status" value="1"/>
</dbReference>
<dbReference type="Gene3D" id="2.30.38.10">
    <property type="entry name" value="Luciferase, Domain 3"/>
    <property type="match status" value="2"/>
</dbReference>
<protein>
    <recommendedName>
        <fullName evidence="4">Carrier domain-containing protein</fullName>
    </recommendedName>
</protein>
<dbReference type="Gene3D" id="3.40.50.980">
    <property type="match status" value="4"/>
</dbReference>
<dbReference type="SUPFAM" id="SSF52777">
    <property type="entry name" value="CoA-dependent acyltransferases"/>
    <property type="match status" value="4"/>
</dbReference>
<evidence type="ECO:0000259" key="4">
    <source>
        <dbReference type="PROSITE" id="PS50075"/>
    </source>
</evidence>
<evidence type="ECO:0000313" key="6">
    <source>
        <dbReference type="Proteomes" id="UP000660611"/>
    </source>
</evidence>
<dbReference type="InterPro" id="IPR000873">
    <property type="entry name" value="AMP-dep_synth/lig_dom"/>
</dbReference>
<sequence length="2227" mass="236625">MDDRPRQVQQADPVLRMLDVHLRVMSQAHALLTAAPAPATAAAPLTATPAVPSAATPAVPLTATPAVPLTATPAVLSAAAPAPPTTIAPAPVNAAPPEAPAGPYPLSDAQRDIWFLDQMSADHSRAYNESVMIVMRGPLDEPALRAALTDVVARHDSLRTVFATDGGSQRVLPPAAPAVPLVDLTADPGGLEAWLDERAGDAYDLAAGPLFRAHLLRLEPQLHHLHLAVHHSVIDGWSFGVLIDELLALYPAHRDGTRPAQPPAPHFRDYVEHLRRRAGGPEGAADTAHWDRRFADGFPVLRLPSQRPRSAKTARAGGRVEHALSAAVSALVTARAPALGCTPFTVLFAAYAGLLHQLSGQGALVVGVPLAQRDLPGGTHLVGNCSTVLPVLSRVPQDGTVQEHLRAVQRALVEDYQHPGFSVRAVRDRLPVSLAPGERIFGSFFNLDRPLRIPEVPGLDLALLRTTRRFSKADFEVDILAMPGQHIITCEYDAELFDGATIRGHLHRYEQLLQDLLRDPEAPVRPLLLPAQPETQPETQPAAEETLPGLFEAQARRTPDAMALMCGDEVLSYAELDARADRLARLLRSHGAGPERIVALALPRSTDLVVGALAAGKAGAAFLPVDTDHAADRVGVLLDDARPVVVLTVAAAAAVVPAGPGRHVVVLDDPAVRASLAAAAAPVGDAERGLLPAHPAYVIYTSGSTGRPKGVVVPHAGIVNTLRWWQREQPLDGRDRTMLKTPLTFDPSVHELFWPLTVGAVLVVAAPDGHHDPRYLVSLIQRAGVTSVQFVPSTLREFLDEPGAGACATLRHVLCGGETLPVGLVQRYFTVLAAPLYNLYGPTECSIESTFWHCRPDPGTTTAPIGGPVTGARLYVLDRDLRDVGPGAVGELYIAGAGLGRGYLNRPDLTAAAFGPDPFGPSGTRMYRTGDLVRRDAAGDLEFIGRTDAQVKVRGVRVEPGEVEAVLRTLPEVADAAVLIRTAGEDRQLIAYLAADPAVMADPAALLRRLSDRLPPAMLPTRFVAVPALPQLTSGKTDRQALAALPLEPAARSVGRAARTPAERQMLALWTDLFGRDDIGVDDDFFALGGHSLIATRLVGRVRSAFGVELPVRALFEAPTVAGVARTVASLTGSDRPALVALSTSDRQAAPLSYGQQRLWFLHRLFGASSTYNMAMSLRLTGPLDVTALRQAFGDLATRHETLRTTVEPGPADDSDGGARQRIAAPGTLPAEVTVVDVERDGVPAAVAAAGEYAFDLAAEAPIRVWVFAVAADEHVVTVVVHHVAGDAWSMEPLARDLAVAYAARRDGRAPGWAPLPVQYGDYAVWQRRLIGREDDPDSQAARQLTFWRQALDGLPGELILPADRPRPPEPSYDGATVAFEIPAALHARLETLARAGDASVFMLLQAALAVLLTRLGAGTDVPVGSPVAGRTDPALDQLVGFFVNTLVLRTDTSGDPTFTELLGRVRDWNLAAYANQDLPFERLVEALNPPRVASRHPLFQVMLSLENTTPVDITLDGLTLREEPHPSTTAKFDLTFSLRERGPAAGIEGELEYSTDLYDQRTARLLAERFQGVLAAVAADPALRVADVPVLAAGEEAHLLAAGRGNPTGGDRAATVLSAVEEQVRRVPAAPAVTDGTTTLTYAQLWERAGRIAGALHAAGVGADDVVAILLDRSADTVAAVLGVWRAGAAFTALDAGWPAARRADVLSAAAPVAVLTTRTRLADLPPAAGTVLCLDDAATWSTVDIAATVPADALAYVLFTSGSSGRPKGVMVHHRGLRSAFDGWVEAYRLPQRVTSVLQMAAFGFDVFAGDLVRALGTGARLVLCPREVLLDPRALLDLIRRERIDFAEFVPAVARALTAHAEAVGARLDGLRLMVVGSDTVYRDELAAMRDLLGPDADVVNSYGLTEATVDSTWLTVDAAGAGDHRALIGGPYPNATVLVLDERHRLVPPGVPGELYIGGTAVARGYLGAPALTAERFVPDPFHAGQRLYRTGDVVRWRQVGADPVLEYLGRADNQVKLRGYRIETGEVAAAVRQVAGVDAVAVLVRPGPGGGPRLVAYLASGHRPEDAPVAHWHTALGRRLPRYMVPDGFVVLPRLPLSANGKVDERALRDRPDSEVTVAAGPYTAPRTPIEQQLADVWAEVLGIERVGVDDDFFALGGHSLLAMRLVARTGEKLGVDLPLAALFRHPTIAAIAADLAAPSTPAAASAFTTAGITPVARHRRP</sequence>
<dbReference type="InterPro" id="IPR001242">
    <property type="entry name" value="Condensation_dom"/>
</dbReference>